<gene>
    <name evidence="2" type="ORF">AUJ59_02610</name>
</gene>
<proteinExistence type="predicted"/>
<dbReference type="Pfam" id="PF00583">
    <property type="entry name" value="Acetyltransf_1"/>
    <property type="match status" value="1"/>
</dbReference>
<dbReference type="PROSITE" id="PS51186">
    <property type="entry name" value="GNAT"/>
    <property type="match status" value="1"/>
</dbReference>
<accession>A0A1J4RPT1</accession>
<dbReference type="AlphaFoldDB" id="A0A1J4RPT1"/>
<organism evidence="2 3">
    <name type="scientific">Candidatus Beckwithbacteria bacterium CG1_02_47_37</name>
    <dbReference type="NCBI Taxonomy" id="1805034"/>
    <lineage>
        <taxon>Bacteria</taxon>
        <taxon>Candidatus Beckwithiibacteriota</taxon>
    </lineage>
</organism>
<dbReference type="EMBL" id="MNUI01000046">
    <property type="protein sequence ID" value="OIN89040.1"/>
    <property type="molecule type" value="Genomic_DNA"/>
</dbReference>
<comment type="caution">
    <text evidence="2">The sequence shown here is derived from an EMBL/GenBank/DDBJ whole genome shotgun (WGS) entry which is preliminary data.</text>
</comment>
<evidence type="ECO:0000313" key="3">
    <source>
        <dbReference type="Proteomes" id="UP000183144"/>
    </source>
</evidence>
<reference evidence="2 3" key="1">
    <citation type="journal article" date="2016" name="Environ. Microbiol.">
        <title>Genomic resolution of a cold subsurface aquifer community provides metabolic insights for novel microbes adapted to high CO concentrations.</title>
        <authorList>
            <person name="Probst A.J."/>
            <person name="Castelle C.J."/>
            <person name="Singh A."/>
            <person name="Brown C.T."/>
            <person name="Anantharaman K."/>
            <person name="Sharon I."/>
            <person name="Hug L.A."/>
            <person name="Burstein D."/>
            <person name="Emerson J.B."/>
            <person name="Thomas B.C."/>
            <person name="Banfield J.F."/>
        </authorList>
    </citation>
    <scope>NUCLEOTIDE SEQUENCE [LARGE SCALE GENOMIC DNA]</scope>
    <source>
        <strain evidence="2">CG1_02_47_37</strain>
    </source>
</reference>
<name>A0A1J4RPT1_9BACT</name>
<dbReference type="STRING" id="1805034.AUJ59_02610"/>
<dbReference type="Proteomes" id="UP000183144">
    <property type="component" value="Unassembled WGS sequence"/>
</dbReference>
<dbReference type="Gene3D" id="3.40.630.30">
    <property type="match status" value="1"/>
</dbReference>
<dbReference type="CDD" id="cd04301">
    <property type="entry name" value="NAT_SF"/>
    <property type="match status" value="1"/>
</dbReference>
<dbReference type="GO" id="GO:0016747">
    <property type="term" value="F:acyltransferase activity, transferring groups other than amino-acyl groups"/>
    <property type="evidence" value="ECO:0007669"/>
    <property type="project" value="InterPro"/>
</dbReference>
<dbReference type="InterPro" id="IPR000182">
    <property type="entry name" value="GNAT_dom"/>
</dbReference>
<dbReference type="InterPro" id="IPR016181">
    <property type="entry name" value="Acyl_CoA_acyltransferase"/>
</dbReference>
<evidence type="ECO:0000259" key="1">
    <source>
        <dbReference type="PROSITE" id="PS51186"/>
    </source>
</evidence>
<evidence type="ECO:0000313" key="2">
    <source>
        <dbReference type="EMBL" id="OIN89040.1"/>
    </source>
</evidence>
<protein>
    <recommendedName>
        <fullName evidence="1">N-acetyltransferase domain-containing protein</fullName>
    </recommendedName>
</protein>
<sequence length="298" mass="34639">MKPSFRQYNPKIDEVNVFNLWQENFGKIWPLELDTFNQILCSGEHFVAEENQKIIGFIATQTLGEKASILTCLGDDKELLNYVINYLKSKEVKKIQLGNGGVSYFWPGIPTNLPKLIYYFEANDWKFTEDSYDLVRNLDNYQTPEFVFQRLSGINIQTANIENIDRVLEFEKKYFPEWLLAYKHKADLQDLQDIYYAEDDNNNIVGTVFIFSSISNSAKENQIWTKLLGNNMGGIGCLGVRENMRKKGVGLALAAYATEILQTRKVGNVFVGYTWLVDWYGKLGYKVWRQYKMSWKQL</sequence>
<feature type="domain" description="N-acetyltransferase" evidence="1">
    <location>
        <begin position="154"/>
        <end position="298"/>
    </location>
</feature>
<dbReference type="SUPFAM" id="SSF55729">
    <property type="entry name" value="Acyl-CoA N-acyltransferases (Nat)"/>
    <property type="match status" value="2"/>
</dbReference>